<organism evidence="6 7">
    <name type="scientific">Cyclobacterium plantarum</name>
    <dbReference type="NCBI Taxonomy" id="2716263"/>
    <lineage>
        <taxon>Bacteria</taxon>
        <taxon>Pseudomonadati</taxon>
        <taxon>Bacteroidota</taxon>
        <taxon>Cytophagia</taxon>
        <taxon>Cytophagales</taxon>
        <taxon>Cyclobacteriaceae</taxon>
        <taxon>Cyclobacterium</taxon>
    </lineage>
</organism>
<dbReference type="SUPFAM" id="SSF51905">
    <property type="entry name" value="FAD/NAD(P)-binding domain"/>
    <property type="match status" value="2"/>
</dbReference>
<dbReference type="EMBL" id="JAANYN010000002">
    <property type="protein sequence ID" value="NHE56202.1"/>
    <property type="molecule type" value="Genomic_DNA"/>
</dbReference>
<evidence type="ECO:0000256" key="2">
    <source>
        <dbReference type="ARBA" id="ARBA00006442"/>
    </source>
</evidence>
<evidence type="ECO:0000256" key="1">
    <source>
        <dbReference type="ARBA" id="ARBA00001974"/>
    </source>
</evidence>
<evidence type="ECO:0000259" key="5">
    <source>
        <dbReference type="Pfam" id="PF07992"/>
    </source>
</evidence>
<protein>
    <submittedName>
        <fullName evidence="6">FAD-dependent oxidoreductase</fullName>
    </submittedName>
</protein>
<dbReference type="RefSeq" id="WP_166143826.1">
    <property type="nucleotide sequence ID" value="NZ_JAANYN010000002.1"/>
</dbReference>
<dbReference type="Gene3D" id="3.50.50.60">
    <property type="entry name" value="FAD/NAD(P)-binding domain"/>
    <property type="match status" value="2"/>
</dbReference>
<reference evidence="6 7" key="1">
    <citation type="submission" date="2020-03" db="EMBL/GenBank/DDBJ databases">
        <title>Cyclobacterium plantarum sp. nov., a marine bacterium isolated from a coastal-marine wetland.</title>
        <authorList>
            <person name="Sanchez-Porro C."/>
            <person name="Ventosa A."/>
            <person name="Amoozegar M."/>
        </authorList>
    </citation>
    <scope>NUCLEOTIDE SEQUENCE [LARGE SCALE GENOMIC DNA]</scope>
    <source>
        <strain evidence="6 7">GBPx2</strain>
    </source>
</reference>
<keyword evidence="4" id="KW-0274">FAD</keyword>
<dbReference type="PANTHER" id="PTHR43429">
    <property type="entry name" value="PYRIDINE NUCLEOTIDE-DISULFIDE OXIDOREDUCTASE DOMAIN-CONTAINING"/>
    <property type="match status" value="1"/>
</dbReference>
<dbReference type="Pfam" id="PF07992">
    <property type="entry name" value="Pyr_redox_2"/>
    <property type="match status" value="1"/>
</dbReference>
<comment type="similarity">
    <text evidence="2">Belongs to the FAD-dependent oxidoreductase family.</text>
</comment>
<keyword evidence="3" id="KW-0285">Flavoprotein</keyword>
<evidence type="ECO:0000313" key="7">
    <source>
        <dbReference type="Proteomes" id="UP000649799"/>
    </source>
</evidence>
<comment type="caution">
    <text evidence="6">The sequence shown here is derived from an EMBL/GenBank/DDBJ whole genome shotgun (WGS) entry which is preliminary data.</text>
</comment>
<dbReference type="Proteomes" id="UP000649799">
    <property type="component" value="Unassembled WGS sequence"/>
</dbReference>
<dbReference type="InterPro" id="IPR036188">
    <property type="entry name" value="FAD/NAD-bd_sf"/>
</dbReference>
<evidence type="ECO:0000313" key="6">
    <source>
        <dbReference type="EMBL" id="NHE56202.1"/>
    </source>
</evidence>
<name>A0ABX0H3Y8_9BACT</name>
<dbReference type="InterPro" id="IPR023753">
    <property type="entry name" value="FAD/NAD-binding_dom"/>
</dbReference>
<keyword evidence="7" id="KW-1185">Reference proteome</keyword>
<dbReference type="PRINTS" id="PR00469">
    <property type="entry name" value="PNDRDTASEII"/>
</dbReference>
<feature type="domain" description="FAD/NAD(P)-binding" evidence="5">
    <location>
        <begin position="5"/>
        <end position="297"/>
    </location>
</feature>
<proteinExistence type="inferred from homology"/>
<evidence type="ECO:0000256" key="3">
    <source>
        <dbReference type="ARBA" id="ARBA00022630"/>
    </source>
</evidence>
<dbReference type="PRINTS" id="PR00368">
    <property type="entry name" value="FADPNR"/>
</dbReference>
<evidence type="ECO:0000256" key="4">
    <source>
        <dbReference type="ARBA" id="ARBA00022827"/>
    </source>
</evidence>
<comment type="cofactor">
    <cofactor evidence="1">
        <name>FAD</name>
        <dbReference type="ChEBI" id="CHEBI:57692"/>
    </cofactor>
</comment>
<dbReference type="PANTHER" id="PTHR43429:SF3">
    <property type="entry name" value="NITRITE REDUCTASE [NAD(P)H]"/>
    <property type="match status" value="1"/>
</dbReference>
<dbReference type="InterPro" id="IPR050260">
    <property type="entry name" value="FAD-bd_OxRdtase"/>
</dbReference>
<accession>A0ABX0H3Y8</accession>
<gene>
    <name evidence="6" type="ORF">G9Q97_05160</name>
</gene>
<sequence>MSENNIVILGNGISGVTCARHIRKNDPNIPITIVSAETRHFFSRTALMYIYMGHMKYEHTKPYADDFWEKNDIKLLFGWVKAIDFSTQELNFEDGEVLGYKQLVLATGSKPNMFGWPGQDLNGVQGLYSYQDLLNMEKNTQDIQHAVLVGGGLIGVEMAEMLASRKIPVTFLVREKGFWDNILPKEEAALVGRHIREHHIDLKLDTELKEIIGDEKGQVKAVKTSNGEIINCQFVGLTAGVSPNIALFKNSDLNTNRGILVDDQFRTNLPNVYAIGDCAEFKKPPGKDRKNIEQVWYTGRMHGETLAHNLTREKKVGYTPGIWFNSAKFFDIEYQTYGHVPPSWENPIRTFYWEGESGKVALRFLFDQEDRILGMNAFGWRMRHEFFDRAIKEGWKADRVIGQLDKANFNPEFHKKFYKQLLDKYNGENSTSIPLPRRSFIQKLMGSRS</sequence>